<name>A0A4Q0VB74_CLOTA</name>
<dbReference type="InterPro" id="IPR014205">
    <property type="entry name" value="Spore_YtaF"/>
</dbReference>
<dbReference type="AlphaFoldDB" id="A0A4Q0VB74"/>
<dbReference type="EMBL" id="QMAP01000016">
    <property type="protein sequence ID" value="RXI44740.1"/>
    <property type="molecule type" value="Genomic_DNA"/>
</dbReference>
<evidence type="ECO:0000313" key="7">
    <source>
        <dbReference type="Proteomes" id="UP000290921"/>
    </source>
</evidence>
<protein>
    <submittedName>
        <fullName evidence="6">Sporulation membrane protein YtaF</fullName>
    </submittedName>
</protein>
<organism evidence="6 7">
    <name type="scientific">Clostridium tetani</name>
    <dbReference type="NCBI Taxonomy" id="1513"/>
    <lineage>
        <taxon>Bacteria</taxon>
        <taxon>Bacillati</taxon>
        <taxon>Bacillota</taxon>
        <taxon>Clostridia</taxon>
        <taxon>Eubacteriales</taxon>
        <taxon>Clostridiaceae</taxon>
        <taxon>Clostridium</taxon>
    </lineage>
</organism>
<proteinExistence type="predicted"/>
<feature type="transmembrane region" description="Helical" evidence="5">
    <location>
        <begin position="12"/>
        <end position="35"/>
    </location>
</feature>
<dbReference type="PANTHER" id="PTHR35529:SF2">
    <property type="entry name" value="SPORULATION PROTEIN YTAF-RELATED"/>
    <property type="match status" value="1"/>
</dbReference>
<comment type="caution">
    <text evidence="6">The sequence shown here is derived from an EMBL/GenBank/DDBJ whole genome shotgun (WGS) entry which is preliminary data.</text>
</comment>
<dbReference type="InterPro" id="IPR003810">
    <property type="entry name" value="Mntp/YtaF"/>
</dbReference>
<keyword evidence="1" id="KW-1003">Cell membrane</keyword>
<evidence type="ECO:0000256" key="4">
    <source>
        <dbReference type="ARBA" id="ARBA00023136"/>
    </source>
</evidence>
<feature type="transmembrane region" description="Helical" evidence="5">
    <location>
        <begin position="42"/>
        <end position="60"/>
    </location>
</feature>
<dbReference type="Pfam" id="PF02659">
    <property type="entry name" value="Mntp"/>
    <property type="match status" value="1"/>
</dbReference>
<dbReference type="NCBIfam" id="TIGR02840">
    <property type="entry name" value="spore_YtaF"/>
    <property type="match status" value="1"/>
</dbReference>
<feature type="transmembrane region" description="Helical" evidence="5">
    <location>
        <begin position="132"/>
        <end position="153"/>
    </location>
</feature>
<keyword evidence="2 5" id="KW-0812">Transmembrane</keyword>
<evidence type="ECO:0000256" key="3">
    <source>
        <dbReference type="ARBA" id="ARBA00022989"/>
    </source>
</evidence>
<feature type="transmembrane region" description="Helical" evidence="5">
    <location>
        <begin position="80"/>
        <end position="97"/>
    </location>
</feature>
<evidence type="ECO:0000313" key="6">
    <source>
        <dbReference type="EMBL" id="RXI44740.1"/>
    </source>
</evidence>
<dbReference type="Proteomes" id="UP000290921">
    <property type="component" value="Unassembled WGS sequence"/>
</dbReference>
<evidence type="ECO:0000256" key="2">
    <source>
        <dbReference type="ARBA" id="ARBA00022692"/>
    </source>
</evidence>
<reference evidence="6 7" key="1">
    <citation type="submission" date="2018-06" db="EMBL/GenBank/DDBJ databases">
        <title>Genome conservation of Clostridium tetani.</title>
        <authorList>
            <person name="Bruggemann H."/>
            <person name="Popoff M.R."/>
        </authorList>
    </citation>
    <scope>NUCLEOTIDE SEQUENCE [LARGE SCALE GENOMIC DNA]</scope>
    <source>
        <strain evidence="6 7">2017.061</strain>
    </source>
</reference>
<feature type="transmembrane region" description="Helical" evidence="5">
    <location>
        <begin position="191"/>
        <end position="209"/>
    </location>
</feature>
<gene>
    <name evidence="6" type="primary">ytaF</name>
    <name evidence="6" type="ORF">DP130_12940</name>
</gene>
<accession>A0A4Q0VB74</accession>
<keyword evidence="3 5" id="KW-1133">Transmembrane helix</keyword>
<dbReference type="PANTHER" id="PTHR35529">
    <property type="entry name" value="MANGANESE EFFLUX PUMP MNTP-RELATED"/>
    <property type="match status" value="1"/>
</dbReference>
<keyword evidence="4 5" id="KW-0472">Membrane</keyword>
<feature type="transmembrane region" description="Helical" evidence="5">
    <location>
        <begin position="159"/>
        <end position="179"/>
    </location>
</feature>
<evidence type="ECO:0000256" key="5">
    <source>
        <dbReference type="SAM" id="Phobius"/>
    </source>
</evidence>
<evidence type="ECO:0000256" key="1">
    <source>
        <dbReference type="ARBA" id="ARBA00022475"/>
    </source>
</evidence>
<sequence length="210" mass="23303">MTILYVKGDFNMSILSILIFAISSTCDSFIIGISYGINKIRINFLSNLLVALISGLGTFLSMLPGAKLINYISPKQANKFGSLLLIMIGICLIINSLRKKNKFNDESSYSDLLKNPEKMDFDSSKNIELKEAIYLGIFLCLNNIGLGIMASIIGLNIYVTSFLSFLFSLIFLKLGCFIGKKASAHSFNDKFAEISSYILIILLGIWELFS</sequence>